<proteinExistence type="predicted"/>
<comment type="caution">
    <text evidence="2">The sequence shown here is derived from an EMBL/GenBank/DDBJ whole genome shotgun (WGS) entry which is preliminary data.</text>
</comment>
<sequence length="84" mass="8952">MTHRIPHGAGAEGPDGPRWRKGRGGRRLGGTVARLVGEAEVTGRVQVRAADLLDKAGAMTVQLCESAGRAGRATAGVLRRRRRR</sequence>
<dbReference type="AlphaFoldDB" id="A0A117Q212"/>
<protein>
    <submittedName>
        <fullName evidence="2">Uncharacterized protein</fullName>
    </submittedName>
</protein>
<dbReference type="EMBL" id="LMWN01000032">
    <property type="protein sequence ID" value="KUN04031.1"/>
    <property type="molecule type" value="Genomic_DNA"/>
</dbReference>
<feature type="region of interest" description="Disordered" evidence="1">
    <location>
        <begin position="1"/>
        <end position="26"/>
    </location>
</feature>
<keyword evidence="3" id="KW-1185">Reference proteome</keyword>
<dbReference type="STRING" id="67386.AQI95_21600"/>
<evidence type="ECO:0000313" key="2">
    <source>
        <dbReference type="EMBL" id="KUN04031.1"/>
    </source>
</evidence>
<evidence type="ECO:0000256" key="1">
    <source>
        <dbReference type="SAM" id="MobiDB-lite"/>
    </source>
</evidence>
<organism evidence="2 3">
    <name type="scientific">Streptomyces yokosukanensis</name>
    <dbReference type="NCBI Taxonomy" id="67386"/>
    <lineage>
        <taxon>Bacteria</taxon>
        <taxon>Bacillati</taxon>
        <taxon>Actinomycetota</taxon>
        <taxon>Actinomycetes</taxon>
        <taxon>Kitasatosporales</taxon>
        <taxon>Streptomycetaceae</taxon>
        <taxon>Streptomyces</taxon>
    </lineage>
</organism>
<gene>
    <name evidence="2" type="ORF">AQI95_21600</name>
</gene>
<name>A0A117Q212_9ACTN</name>
<dbReference type="RefSeq" id="WP_067125941.1">
    <property type="nucleotide sequence ID" value="NZ_JBFACD010000043.1"/>
</dbReference>
<dbReference type="Proteomes" id="UP000053127">
    <property type="component" value="Unassembled WGS sequence"/>
</dbReference>
<evidence type="ECO:0000313" key="3">
    <source>
        <dbReference type="Proteomes" id="UP000053127"/>
    </source>
</evidence>
<accession>A0A117Q212</accession>
<reference evidence="2 3" key="1">
    <citation type="submission" date="2015-10" db="EMBL/GenBank/DDBJ databases">
        <title>Draft genome sequence of Streptomyces yokosukanensis DSM 40224, type strain for the species Streptomyces yokosukanensis.</title>
        <authorList>
            <person name="Ruckert C."/>
            <person name="Winkler A."/>
            <person name="Kalinowski J."/>
            <person name="Kampfer P."/>
            <person name="Glaeser S."/>
        </authorList>
    </citation>
    <scope>NUCLEOTIDE SEQUENCE [LARGE SCALE GENOMIC DNA]</scope>
    <source>
        <strain evidence="2 3">DSM 40224</strain>
    </source>
</reference>